<evidence type="ECO:0000256" key="4">
    <source>
        <dbReference type="ARBA" id="ARBA00022825"/>
    </source>
</evidence>
<name>D6Z3W0_DESAT</name>
<dbReference type="InterPro" id="IPR029045">
    <property type="entry name" value="ClpP/crotonase-like_dom_sf"/>
</dbReference>
<evidence type="ECO:0000256" key="1">
    <source>
        <dbReference type="ARBA" id="ARBA00008683"/>
    </source>
</evidence>
<organism evidence="6 7">
    <name type="scientific">Desulfurivibrio alkaliphilus (strain DSM 19089 / UNIQEM U267 / AHT2)</name>
    <dbReference type="NCBI Taxonomy" id="589865"/>
    <lineage>
        <taxon>Bacteria</taxon>
        <taxon>Pseudomonadati</taxon>
        <taxon>Thermodesulfobacteriota</taxon>
        <taxon>Desulfobulbia</taxon>
        <taxon>Desulfobulbales</taxon>
        <taxon>Desulfobulbaceae</taxon>
        <taxon>Desulfurivibrio</taxon>
    </lineage>
</organism>
<sequence length="308" mass="33114">MDEKSSFRRRHPMLSGCLMLLVALLLFWAGVSFLIGSLLSDSPLARTARHPEGVGVIEVRGVISSADQLIEQLTDFRRKDKIKAIVLRIDSPGGAVGASQELFEEVKRTNRVKPVVASMGSVAASGGLYAALGAERIIANPGTLTGSIGVIIKFANLEELLQKIGYRSETIKSGELKDTGAMDRPLTPGEREMLAEMVHAVHRQFVDDVAASRDLPVGQVEAFADGRIFSGARALELQLVDALGNLNDAAMLAASLGGLDGEQVPHLIYPPRRDLSLLTLLLGGRLATRLAPTFEPTPVLAYEWTITP</sequence>
<evidence type="ECO:0000256" key="2">
    <source>
        <dbReference type="ARBA" id="ARBA00022670"/>
    </source>
</evidence>
<dbReference type="Gene3D" id="3.90.226.10">
    <property type="entry name" value="2-enoyl-CoA Hydratase, Chain A, domain 1"/>
    <property type="match status" value="1"/>
</dbReference>
<dbReference type="EMBL" id="CP001940">
    <property type="protein sequence ID" value="ADH86235.1"/>
    <property type="molecule type" value="Genomic_DNA"/>
</dbReference>
<dbReference type="KEGG" id="dak:DaAHT2_1540"/>
<dbReference type="AlphaFoldDB" id="D6Z3W0"/>
<accession>D6Z3W0</accession>
<dbReference type="PANTHER" id="PTHR42987">
    <property type="entry name" value="PEPTIDASE S49"/>
    <property type="match status" value="1"/>
</dbReference>
<dbReference type="RefSeq" id="WP_013163762.1">
    <property type="nucleotide sequence ID" value="NC_014216.1"/>
</dbReference>
<dbReference type="NCBIfam" id="TIGR00706">
    <property type="entry name" value="SppA_dom"/>
    <property type="match status" value="1"/>
</dbReference>
<feature type="domain" description="Peptidase S49" evidence="5">
    <location>
        <begin position="110"/>
        <end position="256"/>
    </location>
</feature>
<gene>
    <name evidence="6" type="ordered locus">DaAHT2_1540</name>
</gene>
<evidence type="ECO:0000256" key="3">
    <source>
        <dbReference type="ARBA" id="ARBA00022801"/>
    </source>
</evidence>
<evidence type="ECO:0000313" key="6">
    <source>
        <dbReference type="EMBL" id="ADH86235.1"/>
    </source>
</evidence>
<dbReference type="InterPro" id="IPR047272">
    <property type="entry name" value="S49_SppA_C"/>
</dbReference>
<keyword evidence="7" id="KW-1185">Reference proteome</keyword>
<dbReference type="STRING" id="589865.DaAHT2_1540"/>
<keyword evidence="2" id="KW-0645">Protease</keyword>
<dbReference type="FunCoup" id="D6Z3W0">
    <property type="interactions" value="87"/>
</dbReference>
<dbReference type="InParanoid" id="D6Z3W0"/>
<comment type="similarity">
    <text evidence="1">Belongs to the peptidase S49 family.</text>
</comment>
<evidence type="ECO:0000259" key="5">
    <source>
        <dbReference type="Pfam" id="PF01343"/>
    </source>
</evidence>
<reference evidence="7" key="1">
    <citation type="submission" date="2010-02" db="EMBL/GenBank/DDBJ databases">
        <title>Complete sequence of Desulfurivibrio alkaliphilus AHT2.</title>
        <authorList>
            <consortium name="US DOE Joint Genome Institute"/>
            <person name="Pitluck S."/>
            <person name="Chertkov O."/>
            <person name="Detter J.C."/>
            <person name="Han C."/>
            <person name="Tapia R."/>
            <person name="Larimer F."/>
            <person name="Land M."/>
            <person name="Hauser L."/>
            <person name="Kyrpides N."/>
            <person name="Mikhailova N."/>
            <person name="Sorokin D.Y."/>
            <person name="Muyzer G."/>
            <person name="Woyke T."/>
        </authorList>
    </citation>
    <scope>NUCLEOTIDE SEQUENCE [LARGE SCALE GENOMIC DNA]</scope>
    <source>
        <strain evidence="7">DSM 19089 / UNIQEM U267 / AHT2</strain>
    </source>
</reference>
<evidence type="ECO:0000313" key="7">
    <source>
        <dbReference type="Proteomes" id="UP000001508"/>
    </source>
</evidence>
<dbReference type="SUPFAM" id="SSF52096">
    <property type="entry name" value="ClpP/crotonase"/>
    <property type="match status" value="1"/>
</dbReference>
<keyword evidence="3" id="KW-0378">Hydrolase</keyword>
<protein>
    <submittedName>
        <fullName evidence="6">Signal peptide peptidase SppA, 36K type</fullName>
    </submittedName>
</protein>
<dbReference type="InterPro" id="IPR002142">
    <property type="entry name" value="Peptidase_S49"/>
</dbReference>
<dbReference type="GO" id="GO:0006508">
    <property type="term" value="P:proteolysis"/>
    <property type="evidence" value="ECO:0007669"/>
    <property type="project" value="UniProtKB-KW"/>
</dbReference>
<dbReference type="InterPro" id="IPR004635">
    <property type="entry name" value="Pept_S49_SppA"/>
</dbReference>
<dbReference type="Pfam" id="PF01343">
    <property type="entry name" value="Peptidase_S49"/>
    <property type="match status" value="1"/>
</dbReference>
<dbReference type="eggNOG" id="COG0616">
    <property type="taxonomic scope" value="Bacteria"/>
</dbReference>
<dbReference type="HOGENOM" id="CLU_046540_0_0_7"/>
<dbReference type="GO" id="GO:0008236">
    <property type="term" value="F:serine-type peptidase activity"/>
    <property type="evidence" value="ECO:0007669"/>
    <property type="project" value="UniProtKB-KW"/>
</dbReference>
<keyword evidence="4" id="KW-0720">Serine protease</keyword>
<dbReference type="OrthoDB" id="9764363at2"/>
<proteinExistence type="inferred from homology"/>
<dbReference type="CDD" id="cd07023">
    <property type="entry name" value="S49_Sppa_N_C"/>
    <property type="match status" value="1"/>
</dbReference>
<dbReference type="Proteomes" id="UP000001508">
    <property type="component" value="Chromosome"/>
</dbReference>
<dbReference type="PANTHER" id="PTHR42987:SF7">
    <property type="entry name" value="SIGNAL PEPTIDE PEPTIDASE SPPA-RELATED"/>
    <property type="match status" value="1"/>
</dbReference>